<keyword evidence="3" id="KW-0548">Nucleotidyltransferase</keyword>
<evidence type="ECO:0000256" key="2">
    <source>
        <dbReference type="ARBA" id="ARBA00023242"/>
    </source>
</evidence>
<organism evidence="3 4">
    <name type="scientific">Mytilus edulis</name>
    <name type="common">Blue mussel</name>
    <dbReference type="NCBI Taxonomy" id="6550"/>
    <lineage>
        <taxon>Eukaryota</taxon>
        <taxon>Metazoa</taxon>
        <taxon>Spiralia</taxon>
        <taxon>Lophotrochozoa</taxon>
        <taxon>Mollusca</taxon>
        <taxon>Bivalvia</taxon>
        <taxon>Autobranchia</taxon>
        <taxon>Pteriomorphia</taxon>
        <taxon>Mytilida</taxon>
        <taxon>Mytiloidea</taxon>
        <taxon>Mytilidae</taxon>
        <taxon>Mytilinae</taxon>
        <taxon>Mytilus</taxon>
    </lineage>
</organism>
<dbReference type="InterPro" id="IPR007015">
    <property type="entry name" value="DNA_pol_V/MYBBP1A"/>
</dbReference>
<dbReference type="GO" id="GO:0003714">
    <property type="term" value="F:transcription corepressor activity"/>
    <property type="evidence" value="ECO:0007669"/>
    <property type="project" value="TreeGrafter"/>
</dbReference>
<dbReference type="GO" id="GO:0005730">
    <property type="term" value="C:nucleolus"/>
    <property type="evidence" value="ECO:0007669"/>
    <property type="project" value="InterPro"/>
</dbReference>
<name>A0A8S3T2T8_MYTED</name>
<evidence type="ECO:0000313" key="4">
    <source>
        <dbReference type="Proteomes" id="UP000683360"/>
    </source>
</evidence>
<dbReference type="AlphaFoldDB" id="A0A8S3T2T8"/>
<dbReference type="PANTHER" id="PTHR13213:SF2">
    <property type="entry name" value="MYB-BINDING PROTEIN 1A"/>
    <property type="match status" value="1"/>
</dbReference>
<comment type="subcellular location">
    <subcellularLocation>
        <location evidence="1">Nucleus</location>
    </subcellularLocation>
</comment>
<gene>
    <name evidence="3" type="ORF">MEDL_38015</name>
</gene>
<sequence length="569" mass="65067">MTENNEIKALKIDKQILDKFWTLSESSSAEIIKATDQLVVLLKIKQKRNTENELSQELEYSVKRLVKGLASSRETARQGFSVALCQILRKFDVVTVEEFLNLISKHLKLPKKESKAEKGSSFLGESLAYLTLIQSGRLLQLSSEDFEQHAWPEIEGELKKGWEGCSADVFSLLITCRKQHSELVNKDFLKEHWKTKKLFKDDHFTKIWNILMEGTSCDPVIHHVNKVVVQELVNNKCSLGKFWQAGQGVVFGKSQVKLLNLGFHMLLELLPLVKTADEMKQLLSRETVKMWVKNVDGKLRDLNPLLTVTKTLGTEIVNIMKSCNNSDMQIAIMKSIVQTQGFPGNQTTKTLDHLVTQLSAEAAKDYGNYLMQTLIQQIRSVDPRPIGMMTSLHMLIHLRTLVSLSSTAADHQWQLELLEFLMLHSYWKVVKESKAIKHCNHKCDEMEDKIRKQFQDSLHKSLTQLLIYKTENSKTLSVHAYKDTIYLLATYVQTLLDDKTSTVALVKPMRHQARADWDTVFKHLKEIHSKVIGQCTFENLKWTLSLSILTGDSTTQGDDTSTEYYGRLI</sequence>
<dbReference type="OrthoDB" id="342531at2759"/>
<accession>A0A8S3T2T8</accession>
<reference evidence="3" key="1">
    <citation type="submission" date="2021-03" db="EMBL/GenBank/DDBJ databases">
        <authorList>
            <person name="Bekaert M."/>
        </authorList>
    </citation>
    <scope>NUCLEOTIDE SEQUENCE</scope>
</reference>
<evidence type="ECO:0000313" key="3">
    <source>
        <dbReference type="EMBL" id="CAG2224871.1"/>
    </source>
</evidence>
<keyword evidence="4" id="KW-1185">Reference proteome</keyword>
<protein>
    <submittedName>
        <fullName evidence="3">POL5</fullName>
        <ecNumber evidence="3">2.7.7.7</ecNumber>
    </submittedName>
</protein>
<dbReference type="PANTHER" id="PTHR13213">
    <property type="entry name" value="MYB-BINDING PROTEIN 1A FAMILY MEMBER"/>
    <property type="match status" value="1"/>
</dbReference>
<dbReference type="GO" id="GO:0043565">
    <property type="term" value="F:sequence-specific DNA binding"/>
    <property type="evidence" value="ECO:0007669"/>
    <property type="project" value="TreeGrafter"/>
</dbReference>
<dbReference type="EC" id="2.7.7.7" evidence="3"/>
<dbReference type="GO" id="GO:0003887">
    <property type="term" value="F:DNA-directed DNA polymerase activity"/>
    <property type="evidence" value="ECO:0007669"/>
    <property type="project" value="UniProtKB-EC"/>
</dbReference>
<comment type="caution">
    <text evidence="3">The sequence shown here is derived from an EMBL/GenBank/DDBJ whole genome shotgun (WGS) entry which is preliminary data.</text>
</comment>
<dbReference type="Pfam" id="PF04931">
    <property type="entry name" value="DNA_pol_phi"/>
    <property type="match status" value="1"/>
</dbReference>
<dbReference type="GO" id="GO:0003723">
    <property type="term" value="F:RNA binding"/>
    <property type="evidence" value="ECO:0007669"/>
    <property type="project" value="TreeGrafter"/>
</dbReference>
<keyword evidence="3" id="KW-0808">Transferase</keyword>
<dbReference type="EMBL" id="CAJPWZ010001820">
    <property type="protein sequence ID" value="CAG2224871.1"/>
    <property type="molecule type" value="Genomic_DNA"/>
</dbReference>
<evidence type="ECO:0000256" key="1">
    <source>
        <dbReference type="ARBA" id="ARBA00004123"/>
    </source>
</evidence>
<keyword evidence="2" id="KW-0539">Nucleus</keyword>
<proteinExistence type="predicted"/>
<dbReference type="Proteomes" id="UP000683360">
    <property type="component" value="Unassembled WGS sequence"/>
</dbReference>